<comment type="caution">
    <text evidence="1">The sequence shown here is derived from an EMBL/GenBank/DDBJ whole genome shotgun (WGS) entry which is preliminary data.</text>
</comment>
<gene>
    <name evidence="1" type="ORF">KSX_87170</name>
</gene>
<evidence type="ECO:0000313" key="1">
    <source>
        <dbReference type="EMBL" id="GHO50554.1"/>
    </source>
</evidence>
<name>A0A8J3IEK9_9CHLR</name>
<protein>
    <submittedName>
        <fullName evidence="1">Uncharacterized protein</fullName>
    </submittedName>
</protein>
<organism evidence="1 2">
    <name type="scientific">Ktedonospora formicarum</name>
    <dbReference type="NCBI Taxonomy" id="2778364"/>
    <lineage>
        <taxon>Bacteria</taxon>
        <taxon>Bacillati</taxon>
        <taxon>Chloroflexota</taxon>
        <taxon>Ktedonobacteria</taxon>
        <taxon>Ktedonobacterales</taxon>
        <taxon>Ktedonobacteraceae</taxon>
        <taxon>Ktedonospora</taxon>
    </lineage>
</organism>
<keyword evidence="2" id="KW-1185">Reference proteome</keyword>
<evidence type="ECO:0000313" key="2">
    <source>
        <dbReference type="Proteomes" id="UP000612362"/>
    </source>
</evidence>
<proteinExistence type="predicted"/>
<dbReference type="EMBL" id="BNJF01000008">
    <property type="protein sequence ID" value="GHO50554.1"/>
    <property type="molecule type" value="Genomic_DNA"/>
</dbReference>
<dbReference type="Proteomes" id="UP000612362">
    <property type="component" value="Unassembled WGS sequence"/>
</dbReference>
<dbReference type="AlphaFoldDB" id="A0A8J3IEK9"/>
<reference evidence="1" key="1">
    <citation type="submission" date="2020-10" db="EMBL/GenBank/DDBJ databases">
        <title>Taxonomic study of unclassified bacteria belonging to the class Ktedonobacteria.</title>
        <authorList>
            <person name="Yabe S."/>
            <person name="Wang C.M."/>
            <person name="Zheng Y."/>
            <person name="Sakai Y."/>
            <person name="Cavaletti L."/>
            <person name="Monciardini P."/>
            <person name="Donadio S."/>
        </authorList>
    </citation>
    <scope>NUCLEOTIDE SEQUENCE</scope>
    <source>
        <strain evidence="1">SOSP1-1</strain>
    </source>
</reference>
<sequence length="63" mass="7340">MDEVVKQSHIGVPRFEYPTCLAVRDIKPKGDRGKFPSHPKRMTATLNHGLHWVKKDITWRLSE</sequence>
<accession>A0A8J3IEK9</accession>